<name>A0A2T3KLF8_9GAMM</name>
<comment type="caution">
    <text evidence="1">The sequence shown here is derived from an EMBL/GenBank/DDBJ whole genome shotgun (WGS) entry which is preliminary data.</text>
</comment>
<evidence type="ECO:0000313" key="1">
    <source>
        <dbReference type="EMBL" id="PSV00554.1"/>
    </source>
</evidence>
<dbReference type="EMBL" id="PYNF01000003">
    <property type="protein sequence ID" value="PSV00554.1"/>
    <property type="molecule type" value="Genomic_DNA"/>
</dbReference>
<sequence>MIQLTERDSNLATFFNTFDLLFKNGDTYSSFRDSKSEMEIAFLLDKAISKINQKTDEAHLPLIFNLGIYEELKIMADVIKYHENYTKPKLKAFYQVIHNIEENHKGQIITSKLLPSPSTTAISCSDELPFDSYTRSSQRNTFLDIIKVLRTGQLFRIASLTGKKSTSQPQLMTCYSLVQSYSDIVNKMVKLTNVISFFSAPEIVYRNEPTINYEPVAAINTGSDILIIPLKSAMPPFSHDKMFSSITYAGIITSEILNTTPVDLYINTEGVLDNPLLKDVNAIDYNETIQLEDLSFSHGIRHLDNYFNSIVKKSPNILQSIIYPYSEMINVVQKTDGDELNLGIFSRSTGGKVDYRSSTLQPYNSIKPSLTKSSKFERIAIAKYNKAAILNFAQRSLSISDMSPQRTDEAISRIIKTIGVISLLDAFKTAYRESSLDELNVGRLCTSYHNKDISKKLNLVSIVKSSSFNSAAKSLADKDPRSKDTINEYYLYDIDGNKVQDTTAYSIKTKAGDDFTSKATSYAFVNLKNKIFLEKITERYESSVRDIDSAEDRDNRQTLARLGRVSDLLSIANKRQIGTDLKYFLRSENPGALCHGFSSDDHTNITSNEDYELQFKELPELCVHEHLSLHTVVCIPLSSKQTKSLSN</sequence>
<dbReference type="Proteomes" id="UP000241426">
    <property type="component" value="Unassembled WGS sequence"/>
</dbReference>
<evidence type="ECO:0000313" key="2">
    <source>
        <dbReference type="Proteomes" id="UP000241426"/>
    </source>
</evidence>
<dbReference type="AlphaFoldDB" id="A0A2T3KLF8"/>
<reference evidence="1 2" key="1">
    <citation type="submission" date="2018-01" db="EMBL/GenBank/DDBJ databases">
        <title>Whole genome sequencing of Histamine producing bacteria.</title>
        <authorList>
            <person name="Butler K."/>
        </authorList>
    </citation>
    <scope>NUCLEOTIDE SEQUENCE [LARGE SCALE GENOMIC DNA]</scope>
    <source>
        <strain evidence="1 2">FS-7.2</strain>
    </source>
</reference>
<protein>
    <submittedName>
        <fullName evidence="1">Uncharacterized protein</fullName>
    </submittedName>
</protein>
<proteinExistence type="predicted"/>
<accession>A0A2T3KLF8</accession>
<dbReference type="RefSeq" id="WP_107289184.1">
    <property type="nucleotide sequence ID" value="NZ_PYNF01000003.1"/>
</dbReference>
<organism evidence="1 2">
    <name type="scientific">Photobacterium kishitanii</name>
    <dbReference type="NCBI Taxonomy" id="318456"/>
    <lineage>
        <taxon>Bacteria</taxon>
        <taxon>Pseudomonadati</taxon>
        <taxon>Pseudomonadota</taxon>
        <taxon>Gammaproteobacteria</taxon>
        <taxon>Vibrionales</taxon>
        <taxon>Vibrionaceae</taxon>
        <taxon>Photobacterium</taxon>
    </lineage>
</organism>
<gene>
    <name evidence="1" type="ORF">C9J27_05310</name>
</gene>